<protein>
    <recommendedName>
        <fullName evidence="3">Peptide chain release factor 1</fullName>
    </recommendedName>
</protein>
<gene>
    <name evidence="1" type="ORF">KDL01_32675</name>
</gene>
<comment type="caution">
    <text evidence="1">The sequence shown here is derived from an EMBL/GenBank/DDBJ whole genome shotgun (WGS) entry which is preliminary data.</text>
</comment>
<accession>A0A941EZH1</accession>
<dbReference type="RefSeq" id="WP_212532535.1">
    <property type="nucleotide sequence ID" value="NZ_JAGSOG010000254.1"/>
</dbReference>
<evidence type="ECO:0008006" key="3">
    <source>
        <dbReference type="Google" id="ProtNLM"/>
    </source>
</evidence>
<dbReference type="Pfam" id="PF18844">
    <property type="entry name" value="baeRF_family2"/>
    <property type="match status" value="1"/>
</dbReference>
<organism evidence="1 2">
    <name type="scientific">Actinospica durhamensis</name>
    <dbReference type="NCBI Taxonomy" id="1508375"/>
    <lineage>
        <taxon>Bacteria</taxon>
        <taxon>Bacillati</taxon>
        <taxon>Actinomycetota</taxon>
        <taxon>Actinomycetes</taxon>
        <taxon>Catenulisporales</taxon>
        <taxon>Actinospicaceae</taxon>
        <taxon>Actinospica</taxon>
    </lineage>
</organism>
<evidence type="ECO:0000313" key="1">
    <source>
        <dbReference type="EMBL" id="MBR7838074.1"/>
    </source>
</evidence>
<sequence length="367" mass="38314">MDLDLLRPLYTATPGDVVSVHLDTSREDQDADKRLELTWRDLRRDLAAQGVGEETLEALDGQVGSAPHIVGPQGESLFAANGKILGSFALSEPPAASRGVVGLVADPLETVLDLDHQLPYIVIALDREGGDIDAYPAGAFDPESSRTYDGTTLHLSRVGAGGPSMASYHRRAVNAWTDNAAGVAREAAEAATGVDARVAVIAGDPKAIPLLREELAAQGLGAEIVEVPGGRRDDAAAAMREAVEYALADISRADHERMMTAYSDALGRNRAVHGIPAVIDALARGSVDTLLLSADRSADPMKWATAEDAMLIASAPEALGEYGEKAFEGKAGPLMLRAAAAGGASFSELLPGVEADDGCAAILRYAK</sequence>
<proteinExistence type="predicted"/>
<dbReference type="Proteomes" id="UP000675781">
    <property type="component" value="Unassembled WGS sequence"/>
</dbReference>
<name>A0A941EZH1_9ACTN</name>
<dbReference type="EMBL" id="JAGSOG010000254">
    <property type="protein sequence ID" value="MBR7838074.1"/>
    <property type="molecule type" value="Genomic_DNA"/>
</dbReference>
<evidence type="ECO:0000313" key="2">
    <source>
        <dbReference type="Proteomes" id="UP000675781"/>
    </source>
</evidence>
<keyword evidence="2" id="KW-1185">Reference proteome</keyword>
<reference evidence="1" key="1">
    <citation type="submission" date="2021-04" db="EMBL/GenBank/DDBJ databases">
        <title>Genome based classification of Actinospica acidithermotolerans sp. nov., an actinobacterium isolated from an Indonesian hot spring.</title>
        <authorList>
            <person name="Kusuma A.B."/>
            <person name="Putra K.E."/>
            <person name="Nafisah S."/>
            <person name="Loh J."/>
            <person name="Nouioui I."/>
            <person name="Goodfellow M."/>
        </authorList>
    </citation>
    <scope>NUCLEOTIDE SEQUENCE</scope>
    <source>
        <strain evidence="1">CSCA 57</strain>
    </source>
</reference>
<dbReference type="AlphaFoldDB" id="A0A941EZH1"/>
<dbReference type="InterPro" id="IPR040701">
    <property type="entry name" value="Bact_RF_family2"/>
</dbReference>